<keyword evidence="11 19" id="KW-1278">Translocase</keyword>
<evidence type="ECO:0000256" key="14">
    <source>
        <dbReference type="ARBA" id="ARBA00034036"/>
    </source>
</evidence>
<feature type="binding site" evidence="17">
    <location>
        <position position="536"/>
    </location>
    <ligand>
        <name>ATP</name>
        <dbReference type="ChEBI" id="CHEBI:30616"/>
    </ligand>
</feature>
<feature type="transmembrane region" description="Helical" evidence="19">
    <location>
        <begin position="996"/>
        <end position="1017"/>
    </location>
</feature>
<keyword evidence="10 18" id="KW-0460">Magnesium</keyword>
<feature type="binding site" evidence="17">
    <location>
        <position position="559"/>
    </location>
    <ligand>
        <name>ATP</name>
        <dbReference type="ChEBI" id="CHEBI:30616"/>
    </ligand>
</feature>
<protein>
    <recommendedName>
        <fullName evidence="19">Phospholipid-transporting ATPase</fullName>
        <ecNumber evidence="19">7.6.2.1</ecNumber>
    </recommendedName>
</protein>
<dbReference type="InterPro" id="IPR018303">
    <property type="entry name" value="ATPase_P-typ_P_site"/>
</dbReference>
<comment type="similarity">
    <text evidence="3 19">Belongs to the cation transport ATPase (P-type) (TC 3.A.3) family. Type IV subfamily.</text>
</comment>
<dbReference type="Gene3D" id="3.40.50.1000">
    <property type="entry name" value="HAD superfamily/HAD-like"/>
    <property type="match status" value="1"/>
</dbReference>
<keyword evidence="6 19" id="KW-0812">Transmembrane</keyword>
<feature type="transmembrane region" description="Helical" evidence="19">
    <location>
        <begin position="296"/>
        <end position="319"/>
    </location>
</feature>
<dbReference type="EC" id="7.6.2.1" evidence="19"/>
<name>A0A814G1W2_9BILA</name>
<feature type="transmembrane region" description="Helical" evidence="19">
    <location>
        <begin position="1037"/>
        <end position="1059"/>
    </location>
</feature>
<comment type="catalytic activity">
    <reaction evidence="14 19">
        <text>ATP + H2O + phospholipidSide 1 = ADP + phosphate + phospholipidSide 2.</text>
        <dbReference type="EC" id="7.6.2.1"/>
    </reaction>
</comment>
<feature type="transmembrane region" description="Helical" evidence="19">
    <location>
        <begin position="965"/>
        <end position="984"/>
    </location>
</feature>
<feature type="active site" description="4-aspartylphosphate intermediate" evidence="16">
    <location>
        <position position="411"/>
    </location>
</feature>
<feature type="transmembrane region" description="Helical" evidence="19">
    <location>
        <begin position="1187"/>
        <end position="1211"/>
    </location>
</feature>
<dbReference type="EMBL" id="CAJNOE010000159">
    <property type="protein sequence ID" value="CAF0993005.1"/>
    <property type="molecule type" value="Genomic_DNA"/>
</dbReference>
<dbReference type="PRINTS" id="PR00119">
    <property type="entry name" value="CATATPASE"/>
</dbReference>
<dbReference type="FunFam" id="3.40.50.1000:FF:000014">
    <property type="entry name" value="Phospholipid-transporting ATPase"/>
    <property type="match status" value="1"/>
</dbReference>
<feature type="binding site" evidence="17">
    <location>
        <position position="413"/>
    </location>
    <ligand>
        <name>ATP</name>
        <dbReference type="ChEBI" id="CHEBI:30616"/>
    </ligand>
</feature>
<comment type="subcellular location">
    <subcellularLocation>
        <location evidence="2">Cell membrane</location>
    </subcellularLocation>
    <subcellularLocation>
        <location evidence="1 19">Membrane</location>
        <topology evidence="1 19">Multi-pass membrane protein</topology>
    </subcellularLocation>
</comment>
<feature type="binding site" evidence="17">
    <location>
        <position position="674"/>
    </location>
    <ligand>
        <name>ATP</name>
        <dbReference type="ChEBI" id="CHEBI:30616"/>
    </ligand>
</feature>
<keyword evidence="5" id="KW-0597">Phosphoprotein</keyword>
<feature type="binding site" evidence="17">
    <location>
        <position position="411"/>
    </location>
    <ligand>
        <name>ATP</name>
        <dbReference type="ChEBI" id="CHEBI:30616"/>
    </ligand>
</feature>
<reference evidence="22" key="1">
    <citation type="submission" date="2021-02" db="EMBL/GenBank/DDBJ databases">
        <authorList>
            <person name="Nowell W R."/>
        </authorList>
    </citation>
    <scope>NUCLEOTIDE SEQUENCE</scope>
</reference>
<evidence type="ECO:0000259" key="21">
    <source>
        <dbReference type="Pfam" id="PF16212"/>
    </source>
</evidence>
<feature type="binding site" evidence="17">
    <location>
        <position position="495"/>
    </location>
    <ligand>
        <name>ATP</name>
        <dbReference type="ChEBI" id="CHEBI:30616"/>
    </ligand>
</feature>
<dbReference type="FunFam" id="2.70.150.10:FF:000021">
    <property type="entry name" value="Phospholipid-transporting ATPase"/>
    <property type="match status" value="1"/>
</dbReference>
<comment type="catalytic activity">
    <reaction evidence="15">
        <text>a 1,2-diacyl-sn-glycero-3-phospho-L-serine(out) + ATP + H2O = a 1,2-diacyl-sn-glycero-3-phospho-L-serine(in) + ADP + phosphate + H(+)</text>
        <dbReference type="Rhea" id="RHEA:38567"/>
        <dbReference type="ChEBI" id="CHEBI:15377"/>
        <dbReference type="ChEBI" id="CHEBI:15378"/>
        <dbReference type="ChEBI" id="CHEBI:30616"/>
        <dbReference type="ChEBI" id="CHEBI:43474"/>
        <dbReference type="ChEBI" id="CHEBI:57262"/>
        <dbReference type="ChEBI" id="CHEBI:456216"/>
    </reaction>
    <physiologicalReaction direction="left-to-right" evidence="15">
        <dbReference type="Rhea" id="RHEA:38568"/>
    </physiologicalReaction>
</comment>
<feature type="transmembrane region" description="Helical" evidence="19">
    <location>
        <begin position="880"/>
        <end position="902"/>
    </location>
</feature>
<dbReference type="SFLD" id="SFLDS00003">
    <property type="entry name" value="Haloacid_Dehalogenase"/>
    <property type="match status" value="1"/>
</dbReference>
<dbReference type="GO" id="GO:0005802">
    <property type="term" value="C:trans-Golgi network"/>
    <property type="evidence" value="ECO:0007669"/>
    <property type="project" value="TreeGrafter"/>
</dbReference>
<feature type="binding site" evidence="18">
    <location>
        <position position="792"/>
    </location>
    <ligand>
        <name>Mg(2+)</name>
        <dbReference type="ChEBI" id="CHEBI:18420"/>
    </ligand>
</feature>
<feature type="binding site" evidence="17">
    <location>
        <position position="791"/>
    </location>
    <ligand>
        <name>ATP</name>
        <dbReference type="ChEBI" id="CHEBI:30616"/>
    </ligand>
</feature>
<evidence type="ECO:0000256" key="18">
    <source>
        <dbReference type="PIRSR" id="PIRSR606539-3"/>
    </source>
</evidence>
<evidence type="ECO:0000256" key="7">
    <source>
        <dbReference type="ARBA" id="ARBA00022723"/>
    </source>
</evidence>
<feature type="binding site" evidence="18">
    <location>
        <position position="413"/>
    </location>
    <ligand>
        <name>Mg(2+)</name>
        <dbReference type="ChEBI" id="CHEBI:18420"/>
    </ligand>
</feature>
<feature type="transmembrane region" description="Helical" evidence="19">
    <location>
        <begin position="845"/>
        <end position="865"/>
    </location>
</feature>
<dbReference type="GO" id="GO:0005524">
    <property type="term" value="F:ATP binding"/>
    <property type="evidence" value="ECO:0007669"/>
    <property type="project" value="UniProtKB-UniRule"/>
</dbReference>
<dbReference type="Gene3D" id="2.70.150.10">
    <property type="entry name" value="Calcium-transporting ATPase, cytoplasmic transduction domain A"/>
    <property type="match status" value="1"/>
</dbReference>
<dbReference type="InterPro" id="IPR023299">
    <property type="entry name" value="ATPase_P-typ_cyto_dom_N"/>
</dbReference>
<dbReference type="GO" id="GO:0005886">
    <property type="term" value="C:plasma membrane"/>
    <property type="evidence" value="ECO:0007669"/>
    <property type="project" value="UniProtKB-SubCell"/>
</dbReference>
<dbReference type="Pfam" id="PF16209">
    <property type="entry name" value="PhoLip_ATPase_N"/>
    <property type="match status" value="1"/>
</dbReference>
<feature type="binding site" evidence="18">
    <location>
        <position position="788"/>
    </location>
    <ligand>
        <name>Mg(2+)</name>
        <dbReference type="ChEBI" id="CHEBI:18420"/>
    </ligand>
</feature>
<keyword evidence="13 19" id="KW-0472">Membrane</keyword>
<evidence type="ECO:0000256" key="13">
    <source>
        <dbReference type="ARBA" id="ARBA00023136"/>
    </source>
</evidence>
<dbReference type="InterPro" id="IPR032631">
    <property type="entry name" value="P-type_ATPase_N"/>
</dbReference>
<evidence type="ECO:0000259" key="20">
    <source>
        <dbReference type="Pfam" id="PF16209"/>
    </source>
</evidence>
<dbReference type="Pfam" id="PF16212">
    <property type="entry name" value="PhoLip_ATPase_C"/>
    <property type="match status" value="2"/>
</dbReference>
<dbReference type="InterPro" id="IPR044492">
    <property type="entry name" value="P_typ_ATPase_HD_dom"/>
</dbReference>
<evidence type="ECO:0000256" key="1">
    <source>
        <dbReference type="ARBA" id="ARBA00004141"/>
    </source>
</evidence>
<gene>
    <name evidence="22" type="ORF">IZO911_LOCUS17210</name>
</gene>
<dbReference type="SUPFAM" id="SSF81660">
    <property type="entry name" value="Metal cation-transporting ATPase, ATP-binding domain N"/>
    <property type="match status" value="1"/>
</dbReference>
<evidence type="ECO:0000256" key="4">
    <source>
        <dbReference type="ARBA" id="ARBA00022475"/>
    </source>
</evidence>
<feature type="binding site" evidence="17">
    <location>
        <position position="592"/>
    </location>
    <ligand>
        <name>ATP</name>
        <dbReference type="ChEBI" id="CHEBI:30616"/>
    </ligand>
</feature>
<evidence type="ECO:0000256" key="11">
    <source>
        <dbReference type="ARBA" id="ARBA00022967"/>
    </source>
</evidence>
<keyword evidence="4" id="KW-1003">Cell membrane</keyword>
<feature type="transmembrane region" description="Helical" evidence="19">
    <location>
        <begin position="923"/>
        <end position="945"/>
    </location>
</feature>
<dbReference type="InterPro" id="IPR036412">
    <property type="entry name" value="HAD-like_sf"/>
</dbReference>
<dbReference type="GO" id="GO:0140326">
    <property type="term" value="F:ATPase-coupled intramembrane lipid transporter activity"/>
    <property type="evidence" value="ECO:0007669"/>
    <property type="project" value="UniProtKB-EC"/>
</dbReference>
<dbReference type="Gene3D" id="3.40.1110.10">
    <property type="entry name" value="Calcium-transporting ATPase, cytoplasmic domain N"/>
    <property type="match status" value="1"/>
</dbReference>
<dbReference type="CDD" id="cd02073">
    <property type="entry name" value="P-type_ATPase_APLT_Dnf-like"/>
    <property type="match status" value="1"/>
</dbReference>
<evidence type="ECO:0000256" key="6">
    <source>
        <dbReference type="ARBA" id="ARBA00022692"/>
    </source>
</evidence>
<evidence type="ECO:0000313" key="22">
    <source>
        <dbReference type="EMBL" id="CAF0993005.1"/>
    </source>
</evidence>
<comment type="caution">
    <text evidence="22">The sequence shown here is derived from an EMBL/GenBank/DDBJ whole genome shotgun (WGS) entry which is preliminary data.</text>
</comment>
<keyword evidence="9 17" id="KW-0067">ATP-binding</keyword>
<dbReference type="InterPro" id="IPR006539">
    <property type="entry name" value="P-type_ATPase_IV"/>
</dbReference>
<dbReference type="SFLD" id="SFLDF00027">
    <property type="entry name" value="p-type_atpase"/>
    <property type="match status" value="1"/>
</dbReference>
<dbReference type="InterPro" id="IPR023298">
    <property type="entry name" value="ATPase_P-typ_TM_dom_sf"/>
</dbReference>
<feature type="domain" description="P-type ATPase C-terminal" evidence="21">
    <location>
        <begin position="814"/>
        <end position="1066"/>
    </location>
</feature>
<dbReference type="SFLD" id="SFLDG00002">
    <property type="entry name" value="C1.7:_P-type_atpase_like"/>
    <property type="match status" value="1"/>
</dbReference>
<evidence type="ECO:0000256" key="19">
    <source>
        <dbReference type="RuleBase" id="RU362033"/>
    </source>
</evidence>
<feature type="binding site" evidence="17">
    <location>
        <position position="762"/>
    </location>
    <ligand>
        <name>ATP</name>
        <dbReference type="ChEBI" id="CHEBI:30616"/>
    </ligand>
</feature>
<evidence type="ECO:0000313" key="23">
    <source>
        <dbReference type="Proteomes" id="UP000663860"/>
    </source>
</evidence>
<evidence type="ECO:0000256" key="3">
    <source>
        <dbReference type="ARBA" id="ARBA00008109"/>
    </source>
</evidence>
<dbReference type="GO" id="GO:0016887">
    <property type="term" value="F:ATP hydrolysis activity"/>
    <property type="evidence" value="ECO:0007669"/>
    <property type="project" value="InterPro"/>
</dbReference>
<evidence type="ECO:0000256" key="10">
    <source>
        <dbReference type="ARBA" id="ARBA00022842"/>
    </source>
</evidence>
<dbReference type="InterPro" id="IPR023214">
    <property type="entry name" value="HAD_sf"/>
</dbReference>
<organism evidence="22 23">
    <name type="scientific">Adineta steineri</name>
    <dbReference type="NCBI Taxonomy" id="433720"/>
    <lineage>
        <taxon>Eukaryota</taxon>
        <taxon>Metazoa</taxon>
        <taxon>Spiralia</taxon>
        <taxon>Gnathifera</taxon>
        <taxon>Rotifera</taxon>
        <taxon>Eurotatoria</taxon>
        <taxon>Bdelloidea</taxon>
        <taxon>Adinetida</taxon>
        <taxon>Adinetidae</taxon>
        <taxon>Adineta</taxon>
    </lineage>
</organism>
<evidence type="ECO:0000256" key="2">
    <source>
        <dbReference type="ARBA" id="ARBA00004236"/>
    </source>
</evidence>
<feature type="binding site" evidence="17">
    <location>
        <position position="768"/>
    </location>
    <ligand>
        <name>ATP</name>
        <dbReference type="ChEBI" id="CHEBI:30616"/>
    </ligand>
</feature>
<dbReference type="Pfam" id="PF13246">
    <property type="entry name" value="Cation_ATPase"/>
    <property type="match status" value="1"/>
</dbReference>
<feature type="domain" description="P-type ATPase N-terminal" evidence="20">
    <location>
        <begin position="42"/>
        <end position="98"/>
    </location>
</feature>
<feature type="binding site" evidence="17">
    <location>
        <position position="412"/>
    </location>
    <ligand>
        <name>ATP</name>
        <dbReference type="ChEBI" id="CHEBI:30616"/>
    </ligand>
</feature>
<dbReference type="FunFam" id="3.40.1110.10:FF:000087">
    <property type="entry name" value="Phospholipid-transporting ATPase"/>
    <property type="match status" value="1"/>
</dbReference>
<dbReference type="NCBIfam" id="TIGR01652">
    <property type="entry name" value="ATPase-Plipid"/>
    <property type="match status" value="1"/>
</dbReference>
<keyword evidence="12 19" id="KW-1133">Transmembrane helix</keyword>
<keyword evidence="8 17" id="KW-0547">Nucleotide-binding</keyword>
<evidence type="ECO:0000256" key="17">
    <source>
        <dbReference type="PIRSR" id="PIRSR606539-2"/>
    </source>
</evidence>
<dbReference type="Proteomes" id="UP000663860">
    <property type="component" value="Unassembled WGS sequence"/>
</dbReference>
<dbReference type="PANTHER" id="PTHR24092">
    <property type="entry name" value="PROBABLE PHOSPHOLIPID-TRANSPORTING ATPASE"/>
    <property type="match status" value="1"/>
</dbReference>
<feature type="binding site" evidence="18">
    <location>
        <position position="411"/>
    </location>
    <ligand>
        <name>Mg(2+)</name>
        <dbReference type="ChEBI" id="CHEBI:18420"/>
    </ligand>
</feature>
<accession>A0A814G1W2</accession>
<dbReference type="SUPFAM" id="SSF81653">
    <property type="entry name" value="Calcium ATPase, transduction domain A"/>
    <property type="match status" value="1"/>
</dbReference>
<feature type="binding site" evidence="17">
    <location>
        <position position="673"/>
    </location>
    <ligand>
        <name>ATP</name>
        <dbReference type="ChEBI" id="CHEBI:30616"/>
    </ligand>
</feature>
<feature type="binding site" evidence="17">
    <location>
        <position position="672"/>
    </location>
    <ligand>
        <name>ATP</name>
        <dbReference type="ChEBI" id="CHEBI:30616"/>
    </ligand>
</feature>
<evidence type="ECO:0000256" key="15">
    <source>
        <dbReference type="ARBA" id="ARBA00051303"/>
    </source>
</evidence>
<dbReference type="InterPro" id="IPR008250">
    <property type="entry name" value="ATPase_P-typ_transduc_dom_A_sf"/>
</dbReference>
<dbReference type="InterPro" id="IPR032630">
    <property type="entry name" value="P_typ_ATPase_c"/>
</dbReference>
<evidence type="ECO:0000256" key="8">
    <source>
        <dbReference type="ARBA" id="ARBA00022741"/>
    </source>
</evidence>
<dbReference type="PROSITE" id="PS00154">
    <property type="entry name" value="ATPASE_E1_E2"/>
    <property type="match status" value="1"/>
</dbReference>
<evidence type="ECO:0000256" key="5">
    <source>
        <dbReference type="ARBA" id="ARBA00022553"/>
    </source>
</evidence>
<comment type="cofactor">
    <cofactor evidence="18">
        <name>Mg(2+)</name>
        <dbReference type="ChEBI" id="CHEBI:18420"/>
    </cofactor>
</comment>
<dbReference type="GO" id="GO:0000287">
    <property type="term" value="F:magnesium ion binding"/>
    <property type="evidence" value="ECO:0007669"/>
    <property type="project" value="UniProtKB-UniRule"/>
</dbReference>
<feature type="binding site" evidence="17">
    <location>
        <position position="792"/>
    </location>
    <ligand>
        <name>ATP</name>
        <dbReference type="ChEBI" id="CHEBI:30616"/>
    </ligand>
</feature>
<dbReference type="InterPro" id="IPR001757">
    <property type="entry name" value="P_typ_ATPase"/>
</dbReference>
<evidence type="ECO:0000256" key="9">
    <source>
        <dbReference type="ARBA" id="ARBA00022840"/>
    </source>
</evidence>
<dbReference type="NCBIfam" id="TIGR01494">
    <property type="entry name" value="ATPase_P-type"/>
    <property type="match status" value="2"/>
</dbReference>
<keyword evidence="7 18" id="KW-0479">Metal-binding</keyword>
<evidence type="ECO:0000256" key="16">
    <source>
        <dbReference type="PIRSR" id="PIRSR606539-1"/>
    </source>
</evidence>
<sequence>MGQNSSITRYFNRVHTPIRTNQNETSMDNNERRIITVNSGPQATKFISNRISTSKYSILTFLPKFLFEQFRKYSNIFFLCIVIFQQIPGVSPTGRYTTAVPLTFILCCAAIKEIIEDVKRHFQDDEVNRRRVLVYRDGAWIYTIWSEVKVGDIVKLVDRDYFPADLVLISSGEPNGICYIQTSNLDGETNLKVRQGLPQTAHVLSSVQLKELQGTIECELPNRNLYEFAGTLKINSVAFPIPLCADQILLRGSQLKNTVWIYGIVIYNGHDTKLMMNSSSVPLKRTNVEQVTNKQILFLLLILIILCLFSTIAGEFWNYKNKDAHWYIGLNIGEDRETWRHIGFTFLTFFILFNNLIPISLQITVDFVKFIQAYFINWDRDMYDPETDTPASARTSNLNEELGQVKYIFSDKTGTLTKNEMIFKQCSIAGIMYGSGNVAEFNSYELLKNLEQHTTRDEIREFVTLLATCHTVVPENKVHTELPTEVVYQASSPDEFALVTAMKQIGVVFFSRTPDSVTINFRGEEERYDILNVLEFSSDRKRMSVIVRTPRNEIKLYCKGADNVIMERLATNDERAQLTSEHLESFATEGLRTLCLGYRILTKQEYDEWLVEYRQASTAINNRNDLVAEIANKIEQNLILLGATGIEDKLQDQVPDSLIKLHKAGIKIWVLTGDKKETAINIGYSCKLLTDQMLNIILDEENLENTQRQLRQHCQRFGDSLCRENLASLVIDGLTLKYALDASCRSDFLKLAISCKTVICCRVSPKQKAEIVELVKQSTDAITLAIGDGANDVGMIQTAHVGVGIMGREGVQAACASDYTIGQFRFLTKLLFVHGVWSYRRLCKVILYSFYKNICLYVMELWFAFHNGFSGQILFERWTIGIYNVLFTAAPPMAIGLLDRCCNTETIMRFPAIYKMSQNRTDFNIKIFWTWCLNAVYHSIILYFMSYTMLKHDVAFSNGQVGDSLFLGNMIYTYVVFTVCLKAGLESDSWSLFTHIAIWGSIASWFIFFAIYSYVWPTFPVAPEMRGMAKYVFSTPYFWFGLLLIPITTLFADFVYNCIQRTFYKTLMQEVQEKEVAHQDPSDLVNSRQPPTTSRVAERLALLKSVFVRPKTPKTTGISDRPYHGFAFSQEENGVIPQDQLIRNYDTNVAFSNGQVGDSLFLGNMIYTYVVFTVCLKAGLESDSWSLFTHIAIWGSIASWFIFFAIYSYVWPTFPVAPEMRGMAKYVFSTPYFWFGLLLIPITTLFADFVYNCIQRTFYKTLMQEVQEKEVAHQDPSDLVNSRQPPTTSRVAERLALLKSVFVRPKTPKTTGISDRPYHGFAFSQEENGVIPQDQLIRNYDTSIIKPSGL</sequence>
<feature type="transmembrane region" description="Helical" evidence="19">
    <location>
        <begin position="1231"/>
        <end position="1254"/>
    </location>
</feature>
<dbReference type="SUPFAM" id="SSF81665">
    <property type="entry name" value="Calcium ATPase, transmembrane domain M"/>
    <property type="match status" value="1"/>
</dbReference>
<evidence type="ECO:0000256" key="12">
    <source>
        <dbReference type="ARBA" id="ARBA00022989"/>
    </source>
</evidence>
<proteinExistence type="inferred from homology"/>
<feature type="transmembrane region" description="Helical" evidence="19">
    <location>
        <begin position="339"/>
        <end position="357"/>
    </location>
</feature>
<dbReference type="PANTHER" id="PTHR24092:SF150">
    <property type="entry name" value="PHOSPHOLIPID-TRANSPORTING ATPASE"/>
    <property type="match status" value="1"/>
</dbReference>
<feature type="domain" description="P-type ATPase C-terminal" evidence="21">
    <location>
        <begin position="1150"/>
        <end position="1261"/>
    </location>
</feature>
<dbReference type="SUPFAM" id="SSF56784">
    <property type="entry name" value="HAD-like"/>
    <property type="match status" value="1"/>
</dbReference>
<dbReference type="GO" id="GO:0045332">
    <property type="term" value="P:phospholipid translocation"/>
    <property type="evidence" value="ECO:0007669"/>
    <property type="project" value="TreeGrafter"/>
</dbReference>